<keyword evidence="1" id="KW-0732">Signal</keyword>
<evidence type="ECO:0000313" key="2">
    <source>
        <dbReference type="EMBL" id="KAF1961517.1"/>
    </source>
</evidence>
<dbReference type="AlphaFoldDB" id="A0A6A5UKA7"/>
<protein>
    <submittedName>
        <fullName evidence="2">Uncharacterized protein</fullName>
    </submittedName>
</protein>
<sequence length="163" mass="17648">MFLPTLLLAVLTAADKLTRSQYLSISLILRPSPSPSLSSYSSYNTTNTTTNNTTEIPISISITDTCIAPMGPGACNQDTTYLKPYTNHTADGAHTFRYHRNLLSADAYEWDGSGKRKVPVREAKDSVEDVNKGLDGDAGGETGLRAECQGVGCKAQWFKVPDL</sequence>
<dbReference type="Proteomes" id="UP000800035">
    <property type="component" value="Unassembled WGS sequence"/>
</dbReference>
<organism evidence="2 3">
    <name type="scientific">Byssothecium circinans</name>
    <dbReference type="NCBI Taxonomy" id="147558"/>
    <lineage>
        <taxon>Eukaryota</taxon>
        <taxon>Fungi</taxon>
        <taxon>Dikarya</taxon>
        <taxon>Ascomycota</taxon>
        <taxon>Pezizomycotina</taxon>
        <taxon>Dothideomycetes</taxon>
        <taxon>Pleosporomycetidae</taxon>
        <taxon>Pleosporales</taxon>
        <taxon>Massarineae</taxon>
        <taxon>Massarinaceae</taxon>
        <taxon>Byssothecium</taxon>
    </lineage>
</organism>
<reference evidence="2" key="1">
    <citation type="journal article" date="2020" name="Stud. Mycol.">
        <title>101 Dothideomycetes genomes: a test case for predicting lifestyles and emergence of pathogens.</title>
        <authorList>
            <person name="Haridas S."/>
            <person name="Albert R."/>
            <person name="Binder M."/>
            <person name="Bloem J."/>
            <person name="Labutti K."/>
            <person name="Salamov A."/>
            <person name="Andreopoulos B."/>
            <person name="Baker S."/>
            <person name="Barry K."/>
            <person name="Bills G."/>
            <person name="Bluhm B."/>
            <person name="Cannon C."/>
            <person name="Castanera R."/>
            <person name="Culley D."/>
            <person name="Daum C."/>
            <person name="Ezra D."/>
            <person name="Gonzalez J."/>
            <person name="Henrissat B."/>
            <person name="Kuo A."/>
            <person name="Liang C."/>
            <person name="Lipzen A."/>
            <person name="Lutzoni F."/>
            <person name="Magnuson J."/>
            <person name="Mondo S."/>
            <person name="Nolan M."/>
            <person name="Ohm R."/>
            <person name="Pangilinan J."/>
            <person name="Park H.-J."/>
            <person name="Ramirez L."/>
            <person name="Alfaro M."/>
            <person name="Sun H."/>
            <person name="Tritt A."/>
            <person name="Yoshinaga Y."/>
            <person name="Zwiers L.-H."/>
            <person name="Turgeon B."/>
            <person name="Goodwin S."/>
            <person name="Spatafora J."/>
            <person name="Crous P."/>
            <person name="Grigoriev I."/>
        </authorList>
    </citation>
    <scope>NUCLEOTIDE SEQUENCE</scope>
    <source>
        <strain evidence="2">CBS 675.92</strain>
    </source>
</reference>
<evidence type="ECO:0000256" key="1">
    <source>
        <dbReference type="SAM" id="SignalP"/>
    </source>
</evidence>
<evidence type="ECO:0000313" key="3">
    <source>
        <dbReference type="Proteomes" id="UP000800035"/>
    </source>
</evidence>
<feature type="chain" id="PRO_5025693732" evidence="1">
    <location>
        <begin position="21"/>
        <end position="163"/>
    </location>
</feature>
<proteinExistence type="predicted"/>
<feature type="signal peptide" evidence="1">
    <location>
        <begin position="1"/>
        <end position="20"/>
    </location>
</feature>
<name>A0A6A5UKA7_9PLEO</name>
<accession>A0A6A5UKA7</accession>
<dbReference type="OrthoDB" id="10566796at2759"/>
<keyword evidence="3" id="KW-1185">Reference proteome</keyword>
<dbReference type="EMBL" id="ML976981">
    <property type="protein sequence ID" value="KAF1961517.1"/>
    <property type="molecule type" value="Genomic_DNA"/>
</dbReference>
<gene>
    <name evidence="2" type="ORF">CC80DRAFT_500766</name>
</gene>